<gene>
    <name evidence="2" type="ORF">GEV33_008629</name>
</gene>
<sequence>MKPRNLQVKAGGIAAFYCAARGDPLPVIQWKKNGKRVSGSQTRYQVKEFPDGVSLLRIEPVKAGRDDANYECVAENGVGDAVNADATLVVFEGEFTT</sequence>
<evidence type="ECO:0000313" key="2">
    <source>
        <dbReference type="EMBL" id="KAH0814164.1"/>
    </source>
</evidence>
<evidence type="ECO:0000259" key="1">
    <source>
        <dbReference type="PROSITE" id="PS50835"/>
    </source>
</evidence>
<dbReference type="InterPro" id="IPR036179">
    <property type="entry name" value="Ig-like_dom_sf"/>
</dbReference>
<reference evidence="2" key="2">
    <citation type="submission" date="2021-08" db="EMBL/GenBank/DDBJ databases">
        <authorList>
            <person name="Eriksson T."/>
        </authorList>
    </citation>
    <scope>NUCLEOTIDE SEQUENCE</scope>
    <source>
        <strain evidence="2">Stoneville</strain>
        <tissue evidence="2">Whole head</tissue>
    </source>
</reference>
<comment type="caution">
    <text evidence="2">The sequence shown here is derived from an EMBL/GenBank/DDBJ whole genome shotgun (WGS) entry which is preliminary data.</text>
</comment>
<dbReference type="PANTHER" id="PTHR47633:SF4">
    <property type="entry name" value="MYOPALLADIN ISOFORM X1"/>
    <property type="match status" value="1"/>
</dbReference>
<dbReference type="SMART" id="SM00409">
    <property type="entry name" value="IG"/>
    <property type="match status" value="1"/>
</dbReference>
<dbReference type="PROSITE" id="PS50835">
    <property type="entry name" value="IG_LIKE"/>
    <property type="match status" value="1"/>
</dbReference>
<dbReference type="InterPro" id="IPR013783">
    <property type="entry name" value="Ig-like_fold"/>
</dbReference>
<organism evidence="2 3">
    <name type="scientific">Tenebrio molitor</name>
    <name type="common">Yellow mealworm beetle</name>
    <dbReference type="NCBI Taxonomy" id="7067"/>
    <lineage>
        <taxon>Eukaryota</taxon>
        <taxon>Metazoa</taxon>
        <taxon>Ecdysozoa</taxon>
        <taxon>Arthropoda</taxon>
        <taxon>Hexapoda</taxon>
        <taxon>Insecta</taxon>
        <taxon>Pterygota</taxon>
        <taxon>Neoptera</taxon>
        <taxon>Endopterygota</taxon>
        <taxon>Coleoptera</taxon>
        <taxon>Polyphaga</taxon>
        <taxon>Cucujiformia</taxon>
        <taxon>Tenebrionidae</taxon>
        <taxon>Tenebrio</taxon>
    </lineage>
</organism>
<dbReference type="Proteomes" id="UP000719412">
    <property type="component" value="Unassembled WGS sequence"/>
</dbReference>
<dbReference type="AlphaFoldDB" id="A0A8J6L9Y2"/>
<name>A0A8J6L9Y2_TENMO</name>
<dbReference type="InterPro" id="IPR007110">
    <property type="entry name" value="Ig-like_dom"/>
</dbReference>
<dbReference type="Gene3D" id="2.60.40.10">
    <property type="entry name" value="Immunoglobulins"/>
    <property type="match status" value="1"/>
</dbReference>
<dbReference type="InterPro" id="IPR003598">
    <property type="entry name" value="Ig_sub2"/>
</dbReference>
<dbReference type="InterPro" id="IPR013098">
    <property type="entry name" value="Ig_I-set"/>
</dbReference>
<evidence type="ECO:0000313" key="3">
    <source>
        <dbReference type="Proteomes" id="UP000719412"/>
    </source>
</evidence>
<dbReference type="EMBL" id="JABDTM020024561">
    <property type="protein sequence ID" value="KAH0814164.1"/>
    <property type="molecule type" value="Genomic_DNA"/>
</dbReference>
<keyword evidence="3" id="KW-1185">Reference proteome</keyword>
<dbReference type="SUPFAM" id="SSF48726">
    <property type="entry name" value="Immunoglobulin"/>
    <property type="match status" value="1"/>
</dbReference>
<dbReference type="FunFam" id="2.60.40.10:FF:000023">
    <property type="entry name" value="receptor-type tyrosine-protein phosphatase delta isoform X2"/>
    <property type="match status" value="1"/>
</dbReference>
<feature type="domain" description="Ig-like" evidence="1">
    <location>
        <begin position="1"/>
        <end position="89"/>
    </location>
</feature>
<reference evidence="2" key="1">
    <citation type="journal article" date="2020" name="J Insects Food Feed">
        <title>The yellow mealworm (Tenebrio molitor) genome: a resource for the emerging insects as food and feed industry.</title>
        <authorList>
            <person name="Eriksson T."/>
            <person name="Andere A."/>
            <person name="Kelstrup H."/>
            <person name="Emery V."/>
            <person name="Picard C."/>
        </authorList>
    </citation>
    <scope>NUCLEOTIDE SEQUENCE</scope>
    <source>
        <strain evidence="2">Stoneville</strain>
        <tissue evidence="2">Whole head</tissue>
    </source>
</reference>
<dbReference type="PANTHER" id="PTHR47633">
    <property type="entry name" value="IMMUNOGLOBULIN"/>
    <property type="match status" value="1"/>
</dbReference>
<protein>
    <recommendedName>
        <fullName evidence="1">Ig-like domain-containing protein</fullName>
    </recommendedName>
</protein>
<accession>A0A8J6L9Y2</accession>
<dbReference type="SMART" id="SM00408">
    <property type="entry name" value="IGc2"/>
    <property type="match status" value="1"/>
</dbReference>
<dbReference type="InterPro" id="IPR003599">
    <property type="entry name" value="Ig_sub"/>
</dbReference>
<proteinExistence type="predicted"/>
<dbReference type="Pfam" id="PF07679">
    <property type="entry name" value="I-set"/>
    <property type="match status" value="1"/>
</dbReference>